<dbReference type="HOGENOM" id="CLU_007861_1_0_1"/>
<keyword evidence="4" id="KW-0812">Transmembrane</keyword>
<dbReference type="FunCoup" id="A0A067MNP3">
    <property type="interactions" value="8"/>
</dbReference>
<dbReference type="GO" id="GO:0003723">
    <property type="term" value="F:RNA binding"/>
    <property type="evidence" value="ECO:0007669"/>
    <property type="project" value="UniProtKB-UniRule"/>
</dbReference>
<protein>
    <recommendedName>
        <fullName evidence="3 10">Mitochondrial escape protein 2</fullName>
    </recommendedName>
</protein>
<evidence type="ECO:0000256" key="8">
    <source>
        <dbReference type="ARBA" id="ARBA00023136"/>
    </source>
</evidence>
<evidence type="ECO:0000256" key="1">
    <source>
        <dbReference type="ARBA" id="ARBA00004434"/>
    </source>
</evidence>
<dbReference type="InParanoid" id="A0A067MNP3"/>
<dbReference type="GO" id="GO:0005743">
    <property type="term" value="C:mitochondrial inner membrane"/>
    <property type="evidence" value="ECO:0007669"/>
    <property type="project" value="UniProtKB-SubCell"/>
</dbReference>
<name>A0A067MNP3_BOTB1</name>
<reference evidence="14" key="1">
    <citation type="journal article" date="2014" name="Proc. Natl. Acad. Sci. U.S.A.">
        <title>Extensive sampling of basidiomycete genomes demonstrates inadequacy of the white-rot/brown-rot paradigm for wood decay fungi.</title>
        <authorList>
            <person name="Riley R."/>
            <person name="Salamov A.A."/>
            <person name="Brown D.W."/>
            <person name="Nagy L.G."/>
            <person name="Floudas D."/>
            <person name="Held B.W."/>
            <person name="Levasseur A."/>
            <person name="Lombard V."/>
            <person name="Morin E."/>
            <person name="Otillar R."/>
            <person name="Lindquist E.A."/>
            <person name="Sun H."/>
            <person name="LaButti K.M."/>
            <person name="Schmutz J."/>
            <person name="Jabbour D."/>
            <person name="Luo H."/>
            <person name="Baker S.E."/>
            <person name="Pisabarro A.G."/>
            <person name="Walton J.D."/>
            <person name="Blanchette R.A."/>
            <person name="Henrissat B."/>
            <person name="Martin F."/>
            <person name="Cullen D."/>
            <person name="Hibbett D.S."/>
            <person name="Grigoriev I.V."/>
        </authorList>
    </citation>
    <scope>NUCLEOTIDE SEQUENCE [LARGE SCALE GENOMIC DNA]</scope>
    <source>
        <strain evidence="14">FD-172 SS1</strain>
    </source>
</reference>
<evidence type="ECO:0000256" key="3">
    <source>
        <dbReference type="ARBA" id="ARBA00020222"/>
    </source>
</evidence>
<comment type="function">
    <text evidence="9 10">Plays a role in maintaining the mitochondrial genome and in controlling the mtDNA escape. Involved in the regulation of mtDNA nucleotide structure and number. May have a dispensable role in early maturation of pre-rRNA.</text>
</comment>
<comment type="subcellular location">
    <subcellularLocation>
        <location evidence="1 10">Mitochondrion inner membrane</location>
        <topology evidence="1 10">Single-pass membrane protein</topology>
    </subcellularLocation>
</comment>
<dbReference type="InterPro" id="IPR018850">
    <property type="entry name" value="Mt_escape_2_C"/>
</dbReference>
<dbReference type="InterPro" id="IPR027417">
    <property type="entry name" value="P-loop_NTPase"/>
</dbReference>
<keyword evidence="10" id="KW-0507">mRNA processing</keyword>
<keyword evidence="14" id="KW-1185">Reference proteome</keyword>
<evidence type="ECO:0000256" key="2">
    <source>
        <dbReference type="ARBA" id="ARBA00010320"/>
    </source>
</evidence>
<feature type="coiled-coil region" evidence="11">
    <location>
        <begin position="832"/>
        <end position="859"/>
    </location>
</feature>
<evidence type="ECO:0000256" key="9">
    <source>
        <dbReference type="ARBA" id="ARBA00025276"/>
    </source>
</evidence>
<dbReference type="STRING" id="930990.A0A067MNP3"/>
<dbReference type="OrthoDB" id="10267654at2759"/>
<evidence type="ECO:0000259" key="12">
    <source>
        <dbReference type="Pfam" id="PF10443"/>
    </source>
</evidence>
<comment type="similarity">
    <text evidence="2 10">Belongs to the YME2 family.</text>
</comment>
<evidence type="ECO:0000256" key="5">
    <source>
        <dbReference type="ARBA" id="ARBA00022792"/>
    </source>
</evidence>
<evidence type="ECO:0000256" key="10">
    <source>
        <dbReference type="RuleBase" id="RU367108"/>
    </source>
</evidence>
<organism evidence="13 14">
    <name type="scientific">Botryobasidium botryosum (strain FD-172 SS1)</name>
    <dbReference type="NCBI Taxonomy" id="930990"/>
    <lineage>
        <taxon>Eukaryota</taxon>
        <taxon>Fungi</taxon>
        <taxon>Dikarya</taxon>
        <taxon>Basidiomycota</taxon>
        <taxon>Agaricomycotina</taxon>
        <taxon>Agaricomycetes</taxon>
        <taxon>Cantharellales</taxon>
        <taxon>Botryobasidiaceae</taxon>
        <taxon>Botryobasidium</taxon>
    </lineage>
</organism>
<keyword evidence="7 10" id="KW-0496">Mitochondrion</keyword>
<dbReference type="EMBL" id="KL198045">
    <property type="protein sequence ID" value="KDQ13211.1"/>
    <property type="molecule type" value="Genomic_DNA"/>
</dbReference>
<dbReference type="PANTHER" id="PTHR32198:SF2">
    <property type="entry name" value="MITOCHONDRIAL ESCAPE PROTEIN 2"/>
    <property type="match status" value="1"/>
</dbReference>
<dbReference type="SUPFAM" id="SSF52540">
    <property type="entry name" value="P-loop containing nucleoside triphosphate hydrolases"/>
    <property type="match status" value="1"/>
</dbReference>
<keyword evidence="5 10" id="KW-0999">Mitochondrion inner membrane</keyword>
<keyword evidence="6" id="KW-1133">Transmembrane helix</keyword>
<dbReference type="Proteomes" id="UP000027195">
    <property type="component" value="Unassembled WGS sequence"/>
</dbReference>
<evidence type="ECO:0000256" key="7">
    <source>
        <dbReference type="ARBA" id="ARBA00023128"/>
    </source>
</evidence>
<dbReference type="CDD" id="cd12433">
    <property type="entry name" value="RRM_Yme2p_like"/>
    <property type="match status" value="1"/>
</dbReference>
<feature type="domain" description="Mitochondrial escape protein 2 C-terminal" evidence="12">
    <location>
        <begin position="313"/>
        <end position="812"/>
    </location>
</feature>
<dbReference type="AlphaFoldDB" id="A0A067MNP3"/>
<evidence type="ECO:0000313" key="14">
    <source>
        <dbReference type="Proteomes" id="UP000027195"/>
    </source>
</evidence>
<evidence type="ECO:0000256" key="11">
    <source>
        <dbReference type="SAM" id="Coils"/>
    </source>
</evidence>
<evidence type="ECO:0000313" key="13">
    <source>
        <dbReference type="EMBL" id="KDQ13211.1"/>
    </source>
</evidence>
<dbReference type="PANTHER" id="PTHR32198">
    <property type="entry name" value="MITOCHONDRIAL ESCAPE PROTEIN 2"/>
    <property type="match status" value="1"/>
</dbReference>
<keyword evidence="8" id="KW-0472">Membrane</keyword>
<dbReference type="GO" id="GO:0006397">
    <property type="term" value="P:mRNA processing"/>
    <property type="evidence" value="ECO:0007669"/>
    <property type="project" value="UniProtKB-UniRule"/>
</dbReference>
<dbReference type="Pfam" id="PF10443">
    <property type="entry name" value="RNA12"/>
    <property type="match status" value="1"/>
</dbReference>
<dbReference type="InterPro" id="IPR039627">
    <property type="entry name" value="Yme2_C"/>
</dbReference>
<sequence length="864" mass="95914">MRGFSSTLFSRFAEDFGTIVSFRHYIAALEEDELLERLERSLGGGQGIPNVYGFKVLKLEPRPKDGGVFVHFQYNEPPTAVAPALNTNSDVLRNVESFLRDEVEKQGGISTWLGLEHGRLWLVKGKPWKEDLFRFPSPLIKVEFEGPDVHQEQLYEILRSYGHIVDITRPQPVPAGTPRSSIVSFTRLRSATIAHNCAHGLVVPSVESGKSTRLAIFYERQIKPHLVRDWVTGHPRIVLPLLVFFFGSMTYIIFDPIRIFSVEGKMLDWFNYKNYPLVKWLRRNTIDQFTFPTHHAQAAPPARGHDDGVWKERTDAEAGLKAYFSEYPSTILFVHGPAGSGKSTMLGNVLKKGDRKVLTIDCAEINKAIASDSALVTELAKQTGYWPVFSFLSSLNNVIDIASVGLIGQKVGFSSSVENQLKDILAAVGTGLKRVKVQNLKIAQEKLDSEGEETQAAIERRALSQRIRRGLYHDGRIDCVAGSGVMCELGFGDEALREEDADADPVWEAEDVLGLEHRSEKMEGHDESEHEAGAEKRPLDILVDHSDIAALPIVIIKNYSRRGAERVDVLAILSDWAAGLAQDKVAHVVVMSDNRENMKKLAKSLPARPLATIALADADAKSALGFVRSKLADAGIIEELDAEQAAYVSRLGGRAQDLEALVYKVRNGQNVKDAVEDIITRGVGELRKNAFGDDADDAKALPWTRQQAWIVLKQLAKNDEIAYADLLMNFPFSGDESALREMEIAELIMITTHDGLPYTIKPGRPVYKYVFERLVQDTIFQASQDVAFNEKAIAAAESTVRSCESELVTLKTIGFDTGRSLVWGGGAMDARANYLLRKMNAAGEKIEKLEDANARLKKVLSRSF</sequence>
<dbReference type="InterPro" id="IPR034260">
    <property type="entry name" value="Yme2_RRM"/>
</dbReference>
<evidence type="ECO:0000256" key="4">
    <source>
        <dbReference type="ARBA" id="ARBA00022692"/>
    </source>
</evidence>
<accession>A0A067MNP3</accession>
<keyword evidence="11" id="KW-0175">Coiled coil</keyword>
<gene>
    <name evidence="13" type="ORF">BOTBODRAFT_188730</name>
</gene>
<evidence type="ECO:0000256" key="6">
    <source>
        <dbReference type="ARBA" id="ARBA00022989"/>
    </source>
</evidence>
<keyword evidence="10" id="KW-0694">RNA-binding</keyword>
<proteinExistence type="inferred from homology"/>